<dbReference type="GO" id="GO:0003676">
    <property type="term" value="F:nucleic acid binding"/>
    <property type="evidence" value="ECO:0007669"/>
    <property type="project" value="InterPro"/>
</dbReference>
<gene>
    <name evidence="6" type="ORF">J5227_21550</name>
</gene>
<dbReference type="GO" id="GO:0016787">
    <property type="term" value="F:hydrolase activity"/>
    <property type="evidence" value="ECO:0007669"/>
    <property type="project" value="UniProtKB-KW"/>
</dbReference>
<evidence type="ECO:0000256" key="1">
    <source>
        <dbReference type="ARBA" id="ARBA00022722"/>
    </source>
</evidence>
<dbReference type="GO" id="GO:0004519">
    <property type="term" value="F:endonuclease activity"/>
    <property type="evidence" value="ECO:0007669"/>
    <property type="project" value="UniProtKB-KW"/>
</dbReference>
<evidence type="ECO:0000256" key="2">
    <source>
        <dbReference type="ARBA" id="ARBA00022801"/>
    </source>
</evidence>
<dbReference type="AlphaFoldDB" id="A0A8I1WKX1"/>
<dbReference type="GO" id="GO:0008270">
    <property type="term" value="F:zinc ion binding"/>
    <property type="evidence" value="ECO:0007669"/>
    <property type="project" value="InterPro"/>
</dbReference>
<dbReference type="PANTHER" id="PTHR41286:SF1">
    <property type="entry name" value="HNH NUCLEASE YAJD-RELATED"/>
    <property type="match status" value="1"/>
</dbReference>
<dbReference type="InterPro" id="IPR002711">
    <property type="entry name" value="HNH"/>
</dbReference>
<evidence type="ECO:0000313" key="6">
    <source>
        <dbReference type="EMBL" id="MBO3796825.1"/>
    </source>
</evidence>
<dbReference type="CDD" id="cd00085">
    <property type="entry name" value="HNHc"/>
    <property type="match status" value="1"/>
</dbReference>
<dbReference type="Gene3D" id="1.10.30.50">
    <property type="match status" value="1"/>
</dbReference>
<keyword evidence="1" id="KW-0540">Nuclease</keyword>
<proteinExistence type="inferred from homology"/>
<evidence type="ECO:0000259" key="5">
    <source>
        <dbReference type="SMART" id="SM00507"/>
    </source>
</evidence>
<name>A0A8I1WKX1_BACIU</name>
<dbReference type="EMBL" id="JAGFPW010000034">
    <property type="protein sequence ID" value="MBO3796825.1"/>
    <property type="molecule type" value="Genomic_DNA"/>
</dbReference>
<dbReference type="InterPro" id="IPR003615">
    <property type="entry name" value="HNH_nuc"/>
</dbReference>
<evidence type="ECO:0000313" key="7">
    <source>
        <dbReference type="Proteomes" id="UP000665181"/>
    </source>
</evidence>
<feature type="domain" description="HNH nuclease" evidence="5">
    <location>
        <begin position="60"/>
        <end position="116"/>
    </location>
</feature>
<reference evidence="6" key="1">
    <citation type="submission" date="2021-03" db="EMBL/GenBank/DDBJ databases">
        <title>Isolation of Bacillus subtilis from fermented food sample.</title>
        <authorList>
            <person name="Lakshmanan V."/>
            <person name="Athira K."/>
            <person name="Rajagopal K."/>
        </authorList>
    </citation>
    <scope>NUCLEOTIDE SEQUENCE</scope>
    <source>
        <strain evidence="6">S1</strain>
    </source>
</reference>
<evidence type="ECO:0000256" key="3">
    <source>
        <dbReference type="ARBA" id="ARBA00038412"/>
    </source>
</evidence>
<keyword evidence="2" id="KW-0378">Hydrolase</keyword>
<dbReference type="PANTHER" id="PTHR41286">
    <property type="entry name" value="HNH NUCLEASE YAJD-RELATED"/>
    <property type="match status" value="1"/>
</dbReference>
<comment type="similarity">
    <text evidence="3">Belongs to the HNH nuclease family.</text>
</comment>
<dbReference type="GO" id="GO:0005829">
    <property type="term" value="C:cytosol"/>
    <property type="evidence" value="ECO:0007669"/>
    <property type="project" value="TreeGrafter"/>
</dbReference>
<dbReference type="SMART" id="SM00507">
    <property type="entry name" value="HNHc"/>
    <property type="match status" value="1"/>
</dbReference>
<accession>A0A8I1WKX1</accession>
<protein>
    <recommendedName>
        <fullName evidence="4">Putative HNH nuclease YajD</fullName>
    </recommendedName>
</protein>
<organism evidence="6 7">
    <name type="scientific">Bacillus subtilis</name>
    <dbReference type="NCBI Taxonomy" id="1423"/>
    <lineage>
        <taxon>Bacteria</taxon>
        <taxon>Bacillati</taxon>
        <taxon>Bacillota</taxon>
        <taxon>Bacilli</taxon>
        <taxon>Bacillales</taxon>
        <taxon>Bacillaceae</taxon>
        <taxon>Bacillus</taxon>
    </lineage>
</organism>
<keyword evidence="6" id="KW-0255">Endonuclease</keyword>
<evidence type="ECO:0000256" key="4">
    <source>
        <dbReference type="ARBA" id="ARBA00040194"/>
    </source>
</evidence>
<dbReference type="Pfam" id="PF01844">
    <property type="entry name" value="HNH"/>
    <property type="match status" value="1"/>
</dbReference>
<sequence length="128" mass="15450">MRKTLKQCKVVSCNTLTRETYCDKHMSLVEDEKKSAYQFYDKYKRNQTSKVFYNSYSWKKVRDRKKHESFNLCKHCLDRGVITAADVCDHIIPIEIRWDLRLTYSNLQMLCHGCHNRKTREDEKKYGK</sequence>
<dbReference type="Proteomes" id="UP000665181">
    <property type="component" value="Unassembled WGS sequence"/>
</dbReference>
<comment type="caution">
    <text evidence="6">The sequence shown here is derived from an EMBL/GenBank/DDBJ whole genome shotgun (WGS) entry which is preliminary data.</text>
</comment>